<dbReference type="InterPro" id="IPR011990">
    <property type="entry name" value="TPR-like_helical_dom_sf"/>
</dbReference>
<dbReference type="AlphaFoldDB" id="A0AAE0C3S9"/>
<protein>
    <recommendedName>
        <fullName evidence="15">Kinesin light chain</fullName>
    </recommendedName>
</protein>
<evidence type="ECO:0000256" key="2">
    <source>
        <dbReference type="ARBA" id="ARBA00009622"/>
    </source>
</evidence>
<name>A0AAE0C3S9_9CHLO</name>
<evidence type="ECO:0000256" key="11">
    <source>
        <dbReference type="SAM" id="MobiDB-lite"/>
    </source>
</evidence>
<evidence type="ECO:0008006" key="15">
    <source>
        <dbReference type="Google" id="ProtNLM"/>
    </source>
</evidence>
<dbReference type="Pfam" id="PF13374">
    <property type="entry name" value="TPR_10"/>
    <property type="match status" value="1"/>
</dbReference>
<proteinExistence type="inferred from homology"/>
<evidence type="ECO:0000313" key="13">
    <source>
        <dbReference type="EMBL" id="KAK3247025.1"/>
    </source>
</evidence>
<dbReference type="GO" id="GO:0005874">
    <property type="term" value="C:microtubule"/>
    <property type="evidence" value="ECO:0007669"/>
    <property type="project" value="UniProtKB-KW"/>
</dbReference>
<dbReference type="PANTHER" id="PTHR45783">
    <property type="entry name" value="KINESIN LIGHT CHAIN"/>
    <property type="match status" value="1"/>
</dbReference>
<feature type="region of interest" description="Disordered" evidence="11">
    <location>
        <begin position="480"/>
        <end position="561"/>
    </location>
</feature>
<dbReference type="PRINTS" id="PR00381">
    <property type="entry name" value="KINESINLIGHT"/>
</dbReference>
<dbReference type="SUPFAM" id="SSF48452">
    <property type="entry name" value="TPR-like"/>
    <property type="match status" value="3"/>
</dbReference>
<dbReference type="GO" id="GO:0005871">
    <property type="term" value="C:kinesin complex"/>
    <property type="evidence" value="ECO:0007669"/>
    <property type="project" value="InterPro"/>
</dbReference>
<evidence type="ECO:0000256" key="5">
    <source>
        <dbReference type="ARBA" id="ARBA00022737"/>
    </source>
</evidence>
<keyword evidence="4" id="KW-0493">Microtubule</keyword>
<feature type="compositionally biased region" description="Basic and acidic residues" evidence="11">
    <location>
        <begin position="500"/>
        <end position="511"/>
    </location>
</feature>
<keyword evidence="6 10" id="KW-0802">TPR repeat</keyword>
<dbReference type="Proteomes" id="UP001190700">
    <property type="component" value="Unassembled WGS sequence"/>
</dbReference>
<evidence type="ECO:0000256" key="9">
    <source>
        <dbReference type="ARBA" id="ARBA00023212"/>
    </source>
</evidence>
<comment type="caution">
    <text evidence="13">The sequence shown here is derived from an EMBL/GenBank/DDBJ whole genome shotgun (WGS) entry which is preliminary data.</text>
</comment>
<dbReference type="InterPro" id="IPR002151">
    <property type="entry name" value="Kinesin_light"/>
</dbReference>
<comment type="subcellular location">
    <subcellularLocation>
        <location evidence="1">Cytoplasm</location>
        <location evidence="1">Cytoskeleton</location>
    </subcellularLocation>
</comment>
<reference evidence="13 14" key="1">
    <citation type="journal article" date="2015" name="Genome Biol. Evol.">
        <title>Comparative Genomics of a Bacterivorous Green Alga Reveals Evolutionary Causalities and Consequences of Phago-Mixotrophic Mode of Nutrition.</title>
        <authorList>
            <person name="Burns J.A."/>
            <person name="Paasch A."/>
            <person name="Narechania A."/>
            <person name="Kim E."/>
        </authorList>
    </citation>
    <scope>NUCLEOTIDE SEQUENCE [LARGE SCALE GENOMIC DNA]</scope>
    <source>
        <strain evidence="13 14">PLY_AMNH</strain>
    </source>
</reference>
<keyword evidence="12" id="KW-0812">Transmembrane</keyword>
<accession>A0AAE0C3S9</accession>
<dbReference type="Pfam" id="PF13424">
    <property type="entry name" value="TPR_12"/>
    <property type="match status" value="2"/>
</dbReference>
<keyword evidence="12" id="KW-1133">Transmembrane helix</keyword>
<gene>
    <name evidence="13" type="ORF">CYMTET_43465</name>
</gene>
<comment type="similarity">
    <text evidence="2">Belongs to the kinesin light chain family.</text>
</comment>
<evidence type="ECO:0000256" key="7">
    <source>
        <dbReference type="ARBA" id="ARBA00023054"/>
    </source>
</evidence>
<dbReference type="InterPro" id="IPR019734">
    <property type="entry name" value="TPR_rpt"/>
</dbReference>
<evidence type="ECO:0000256" key="4">
    <source>
        <dbReference type="ARBA" id="ARBA00022701"/>
    </source>
</evidence>
<dbReference type="SMART" id="SM00028">
    <property type="entry name" value="TPR"/>
    <property type="match status" value="5"/>
</dbReference>
<keyword evidence="9" id="KW-0206">Cytoskeleton</keyword>
<evidence type="ECO:0000256" key="10">
    <source>
        <dbReference type="PROSITE-ProRule" id="PRU00339"/>
    </source>
</evidence>
<organism evidence="13 14">
    <name type="scientific">Cymbomonas tetramitiformis</name>
    <dbReference type="NCBI Taxonomy" id="36881"/>
    <lineage>
        <taxon>Eukaryota</taxon>
        <taxon>Viridiplantae</taxon>
        <taxon>Chlorophyta</taxon>
        <taxon>Pyramimonadophyceae</taxon>
        <taxon>Pyramimonadales</taxon>
        <taxon>Pyramimonadaceae</taxon>
        <taxon>Cymbomonas</taxon>
    </lineage>
</organism>
<dbReference type="GO" id="GO:0019894">
    <property type="term" value="F:kinesin binding"/>
    <property type="evidence" value="ECO:0007669"/>
    <property type="project" value="TreeGrafter"/>
</dbReference>
<feature type="compositionally biased region" description="Low complexity" evidence="11">
    <location>
        <begin position="538"/>
        <end position="553"/>
    </location>
</feature>
<keyword evidence="7" id="KW-0175">Coiled coil</keyword>
<evidence type="ECO:0000256" key="12">
    <source>
        <dbReference type="SAM" id="Phobius"/>
    </source>
</evidence>
<dbReference type="GO" id="GO:0007018">
    <property type="term" value="P:microtubule-based movement"/>
    <property type="evidence" value="ECO:0007669"/>
    <property type="project" value="TreeGrafter"/>
</dbReference>
<dbReference type="Gene3D" id="1.25.40.10">
    <property type="entry name" value="Tetratricopeptide repeat domain"/>
    <property type="match status" value="3"/>
</dbReference>
<feature type="transmembrane region" description="Helical" evidence="12">
    <location>
        <begin position="27"/>
        <end position="49"/>
    </location>
</feature>
<dbReference type="PANTHER" id="PTHR45783:SF3">
    <property type="entry name" value="KINESIN LIGHT CHAIN"/>
    <property type="match status" value="1"/>
</dbReference>
<sequence>MALLLLRVLLRVPLQLRCAFRPRSKCLSWWCLVVLVVALVVLVVAALVARTIQIWPFYWTTKGGSTTAMGAIPRTTGGYRVGAGEAESRAWVRGRGMNLGKAKGGVRGAGANIALCYEGLGEQAQALVQYRHALELLEKSYGEDHPSVAVIFNNMPEAHSSFVITALLPSFVPRSILGVMIYPRDLHGGVIFGGVALGGGENAGAFQDEGNLEEARRYCERGLEIREKVYGPCHTEVAQSLSNLAVLSRLQGNFEEATRLLKRSLAIDEEKFGSEHPEVATGLNNLAVLLSAQGLYQVCNVRVTLITLGKYVLAVRYSMAHLPVFSFGPPQEADPLHRKALAIQQKALHAEHPKVARRMSNLAGTCAGDGGFEEARPLYFKAIALQQKALGSLHPDLGVPFMNLAAMLVVQGKSDEALPMYETCQELNEKLHGRESNKVAPVISHLAENLASLGQKEASDAMDLRSIQLQPTLEICPLPPIPLAANNDDPADDATAQTQEAHESLADDRVEAPAQMEASISAVPDEKVLSTKPSTPTSVAESSLSMMSSPALETCAGSDTV</sequence>
<keyword evidence="8" id="KW-0505">Motor protein</keyword>
<dbReference type="GO" id="GO:0005737">
    <property type="term" value="C:cytoplasm"/>
    <property type="evidence" value="ECO:0007669"/>
    <property type="project" value="TreeGrafter"/>
</dbReference>
<evidence type="ECO:0000256" key="3">
    <source>
        <dbReference type="ARBA" id="ARBA00022490"/>
    </source>
</evidence>
<dbReference type="EMBL" id="LGRX02029289">
    <property type="protein sequence ID" value="KAK3247025.1"/>
    <property type="molecule type" value="Genomic_DNA"/>
</dbReference>
<feature type="repeat" description="TPR" evidence="10">
    <location>
        <begin position="238"/>
        <end position="271"/>
    </location>
</feature>
<keyword evidence="5" id="KW-0677">Repeat</keyword>
<evidence type="ECO:0000256" key="8">
    <source>
        <dbReference type="ARBA" id="ARBA00023175"/>
    </source>
</evidence>
<evidence type="ECO:0000256" key="1">
    <source>
        <dbReference type="ARBA" id="ARBA00004245"/>
    </source>
</evidence>
<evidence type="ECO:0000256" key="6">
    <source>
        <dbReference type="ARBA" id="ARBA00022803"/>
    </source>
</evidence>
<keyword evidence="12" id="KW-0472">Membrane</keyword>
<dbReference type="PROSITE" id="PS50005">
    <property type="entry name" value="TPR"/>
    <property type="match status" value="1"/>
</dbReference>
<keyword evidence="14" id="KW-1185">Reference proteome</keyword>
<keyword evidence="3" id="KW-0963">Cytoplasm</keyword>
<evidence type="ECO:0000313" key="14">
    <source>
        <dbReference type="Proteomes" id="UP001190700"/>
    </source>
</evidence>